<feature type="region of interest" description="Disordered" evidence="5">
    <location>
        <begin position="208"/>
        <end position="236"/>
    </location>
</feature>
<dbReference type="InterPro" id="IPR051065">
    <property type="entry name" value="Ras-related_GTPase"/>
</dbReference>
<dbReference type="InterPro" id="IPR027417">
    <property type="entry name" value="P-loop_NTPase"/>
</dbReference>
<comment type="similarity">
    <text evidence="1">Belongs to the small GTPase superfamily. Ras family.</text>
</comment>
<organism evidence="6 7">
    <name type="scientific">Cladorrhinum samala</name>
    <dbReference type="NCBI Taxonomy" id="585594"/>
    <lineage>
        <taxon>Eukaryota</taxon>
        <taxon>Fungi</taxon>
        <taxon>Dikarya</taxon>
        <taxon>Ascomycota</taxon>
        <taxon>Pezizomycotina</taxon>
        <taxon>Sordariomycetes</taxon>
        <taxon>Sordariomycetidae</taxon>
        <taxon>Sordariales</taxon>
        <taxon>Podosporaceae</taxon>
        <taxon>Cladorrhinum</taxon>
    </lineage>
</organism>
<evidence type="ECO:0000256" key="2">
    <source>
        <dbReference type="ARBA" id="ARBA00011984"/>
    </source>
</evidence>
<sequence>MTTNSLVFTPEEAKYLKAILSWEDDDSTDGGSGKRKPRPSPRDVERRKHQSKGPQEKPAGEFRVLVIGGRATGKTAILTRVWTFSFLSTTFFPFLSSIPTNNVTLKNPITTTASPLSPSSANRHHHRHCQPLQYTIDALEFPSQHLSSDPLIEQALAATDAAVLLYSVTDRASFKLACSLAEFIREHFSSNPRPRVYALLLVGNKSDAGQETSEQEGGVGVGGVGGGGGGGGGGEEAARQVTWTVGSKAATTMGMGTGNMGMAGNKGAGIGFLEVSCRTGENVNEVFPAVGREVLRLRRLRRQQEEQEQKEREKKMGAATTMMMMMNKKNGSDGQERGTVGGGGGAGIARGKKVGLLRRMVRGPFWRRQGGSVVGEKAF</sequence>
<dbReference type="Gene3D" id="3.40.50.300">
    <property type="entry name" value="P-loop containing nucleotide triphosphate hydrolases"/>
    <property type="match status" value="1"/>
</dbReference>
<dbReference type="PROSITE" id="PS51421">
    <property type="entry name" value="RAS"/>
    <property type="match status" value="1"/>
</dbReference>
<comment type="caution">
    <text evidence="6">The sequence shown here is derived from an EMBL/GenBank/DDBJ whole genome shotgun (WGS) entry which is preliminary data.</text>
</comment>
<reference evidence="6" key="1">
    <citation type="journal article" date="2023" name="Mol. Phylogenet. Evol.">
        <title>Genome-scale phylogeny and comparative genomics of the fungal order Sordariales.</title>
        <authorList>
            <person name="Hensen N."/>
            <person name="Bonometti L."/>
            <person name="Westerberg I."/>
            <person name="Brannstrom I.O."/>
            <person name="Guillou S."/>
            <person name="Cros-Aarteil S."/>
            <person name="Calhoun S."/>
            <person name="Haridas S."/>
            <person name="Kuo A."/>
            <person name="Mondo S."/>
            <person name="Pangilinan J."/>
            <person name="Riley R."/>
            <person name="LaButti K."/>
            <person name="Andreopoulos B."/>
            <person name="Lipzen A."/>
            <person name="Chen C."/>
            <person name="Yan M."/>
            <person name="Daum C."/>
            <person name="Ng V."/>
            <person name="Clum A."/>
            <person name="Steindorff A."/>
            <person name="Ohm R.A."/>
            <person name="Martin F."/>
            <person name="Silar P."/>
            <person name="Natvig D.O."/>
            <person name="Lalanne C."/>
            <person name="Gautier V."/>
            <person name="Ament-Velasquez S.L."/>
            <person name="Kruys A."/>
            <person name="Hutchinson M.I."/>
            <person name="Powell A.J."/>
            <person name="Barry K."/>
            <person name="Miller A.N."/>
            <person name="Grigoriev I.V."/>
            <person name="Debuchy R."/>
            <person name="Gladieux P."/>
            <person name="Hiltunen Thoren M."/>
            <person name="Johannesson H."/>
        </authorList>
    </citation>
    <scope>NUCLEOTIDE SEQUENCE</scope>
    <source>
        <strain evidence="6">PSN324</strain>
    </source>
</reference>
<dbReference type="GO" id="GO:0005525">
    <property type="term" value="F:GTP binding"/>
    <property type="evidence" value="ECO:0007669"/>
    <property type="project" value="InterPro"/>
</dbReference>
<dbReference type="GO" id="GO:0003925">
    <property type="term" value="F:G protein activity"/>
    <property type="evidence" value="ECO:0007669"/>
    <property type="project" value="UniProtKB-EC"/>
</dbReference>
<evidence type="ECO:0000256" key="4">
    <source>
        <dbReference type="ARBA" id="ARBA00048098"/>
    </source>
</evidence>
<dbReference type="EC" id="3.6.5.2" evidence="2"/>
<dbReference type="SMART" id="SM00173">
    <property type="entry name" value="RAS"/>
    <property type="match status" value="1"/>
</dbReference>
<evidence type="ECO:0000256" key="5">
    <source>
        <dbReference type="SAM" id="MobiDB-lite"/>
    </source>
</evidence>
<gene>
    <name evidence="6" type="ORF">QBC42DRAFT_221650</name>
</gene>
<keyword evidence="3" id="KW-0378">Hydrolase</keyword>
<evidence type="ECO:0000313" key="6">
    <source>
        <dbReference type="EMBL" id="KAK4463986.1"/>
    </source>
</evidence>
<dbReference type="SUPFAM" id="SSF52540">
    <property type="entry name" value="P-loop containing nucleoside triphosphate hydrolases"/>
    <property type="match status" value="1"/>
</dbReference>
<dbReference type="Pfam" id="PF00071">
    <property type="entry name" value="Ras"/>
    <property type="match status" value="1"/>
</dbReference>
<dbReference type="PANTHER" id="PTHR45704">
    <property type="entry name" value="RAS-LIKE FAMILY MEMBER 11"/>
    <property type="match status" value="1"/>
</dbReference>
<dbReference type="InterPro" id="IPR001806">
    <property type="entry name" value="Small_GTPase"/>
</dbReference>
<evidence type="ECO:0000256" key="3">
    <source>
        <dbReference type="ARBA" id="ARBA00022801"/>
    </source>
</evidence>
<evidence type="ECO:0000313" key="7">
    <source>
        <dbReference type="Proteomes" id="UP001321749"/>
    </source>
</evidence>
<comment type="catalytic activity">
    <reaction evidence="4">
        <text>GTP + H2O = GDP + phosphate + H(+)</text>
        <dbReference type="Rhea" id="RHEA:19669"/>
        <dbReference type="ChEBI" id="CHEBI:15377"/>
        <dbReference type="ChEBI" id="CHEBI:15378"/>
        <dbReference type="ChEBI" id="CHEBI:37565"/>
        <dbReference type="ChEBI" id="CHEBI:43474"/>
        <dbReference type="ChEBI" id="CHEBI:58189"/>
        <dbReference type="EC" id="3.6.5.2"/>
    </reaction>
</comment>
<keyword evidence="7" id="KW-1185">Reference proteome</keyword>
<dbReference type="PRINTS" id="PR00449">
    <property type="entry name" value="RASTRNSFRMNG"/>
</dbReference>
<feature type="region of interest" description="Disordered" evidence="5">
    <location>
        <begin position="23"/>
        <end position="61"/>
    </location>
</feature>
<dbReference type="AlphaFoldDB" id="A0AAV9HY18"/>
<accession>A0AAV9HY18</accession>
<name>A0AAV9HY18_9PEZI</name>
<dbReference type="PROSITE" id="PS51419">
    <property type="entry name" value="RAB"/>
    <property type="match status" value="1"/>
</dbReference>
<dbReference type="Proteomes" id="UP001321749">
    <property type="component" value="Unassembled WGS sequence"/>
</dbReference>
<dbReference type="EMBL" id="MU864953">
    <property type="protein sequence ID" value="KAK4463986.1"/>
    <property type="molecule type" value="Genomic_DNA"/>
</dbReference>
<evidence type="ECO:0000256" key="1">
    <source>
        <dbReference type="ARBA" id="ARBA00008344"/>
    </source>
</evidence>
<reference evidence="6" key="2">
    <citation type="submission" date="2023-06" db="EMBL/GenBank/DDBJ databases">
        <authorList>
            <consortium name="Lawrence Berkeley National Laboratory"/>
            <person name="Mondo S.J."/>
            <person name="Hensen N."/>
            <person name="Bonometti L."/>
            <person name="Westerberg I."/>
            <person name="Brannstrom I.O."/>
            <person name="Guillou S."/>
            <person name="Cros-Aarteil S."/>
            <person name="Calhoun S."/>
            <person name="Haridas S."/>
            <person name="Kuo A."/>
            <person name="Pangilinan J."/>
            <person name="Riley R."/>
            <person name="Labutti K."/>
            <person name="Andreopoulos B."/>
            <person name="Lipzen A."/>
            <person name="Chen C."/>
            <person name="Yanf M."/>
            <person name="Daum C."/>
            <person name="Ng V."/>
            <person name="Clum A."/>
            <person name="Steindorff A."/>
            <person name="Ohm R."/>
            <person name="Martin F."/>
            <person name="Silar P."/>
            <person name="Natvig D."/>
            <person name="Lalanne C."/>
            <person name="Gautier V."/>
            <person name="Ament-Velasquez S.L."/>
            <person name="Kruys A."/>
            <person name="Hutchinson M.I."/>
            <person name="Powell A.J."/>
            <person name="Barry K."/>
            <person name="Miller A.N."/>
            <person name="Grigoriev I.V."/>
            <person name="Debuchy R."/>
            <person name="Gladieux P."/>
            <person name="Thoren M.H."/>
            <person name="Johannesson H."/>
        </authorList>
    </citation>
    <scope>NUCLEOTIDE SEQUENCE</scope>
    <source>
        <strain evidence="6">PSN324</strain>
    </source>
</reference>
<protein>
    <recommendedName>
        <fullName evidence="2">small monomeric GTPase</fullName>
        <ecNumber evidence="2">3.6.5.2</ecNumber>
    </recommendedName>
</protein>
<dbReference type="SMART" id="SM00175">
    <property type="entry name" value="RAB"/>
    <property type="match status" value="1"/>
</dbReference>
<feature type="compositionally biased region" description="Gly residues" evidence="5">
    <location>
        <begin position="217"/>
        <end position="235"/>
    </location>
</feature>
<proteinExistence type="inferred from homology"/>